<feature type="signal peptide" evidence="5">
    <location>
        <begin position="1"/>
        <end position="23"/>
    </location>
</feature>
<evidence type="ECO:0000256" key="2">
    <source>
        <dbReference type="ARBA" id="ARBA00005695"/>
    </source>
</evidence>
<dbReference type="GO" id="GO:1904680">
    <property type="term" value="F:peptide transmembrane transporter activity"/>
    <property type="evidence" value="ECO:0007669"/>
    <property type="project" value="TreeGrafter"/>
</dbReference>
<evidence type="ECO:0000256" key="4">
    <source>
        <dbReference type="ARBA" id="ARBA00022729"/>
    </source>
</evidence>
<dbReference type="PANTHER" id="PTHR30290">
    <property type="entry name" value="PERIPLASMIC BINDING COMPONENT OF ABC TRANSPORTER"/>
    <property type="match status" value="1"/>
</dbReference>
<comment type="subcellular location">
    <subcellularLocation>
        <location evidence="1">Periplasm</location>
    </subcellularLocation>
</comment>
<proteinExistence type="inferred from homology"/>
<dbReference type="PANTHER" id="PTHR30290:SF9">
    <property type="entry name" value="OLIGOPEPTIDE-BINDING PROTEIN APPA"/>
    <property type="match status" value="1"/>
</dbReference>
<dbReference type="Gene3D" id="3.90.76.10">
    <property type="entry name" value="Dipeptide-binding Protein, Domain 1"/>
    <property type="match status" value="1"/>
</dbReference>
<dbReference type="SUPFAM" id="SSF53850">
    <property type="entry name" value="Periplasmic binding protein-like II"/>
    <property type="match status" value="1"/>
</dbReference>
<dbReference type="InterPro" id="IPR039424">
    <property type="entry name" value="SBP_5"/>
</dbReference>
<evidence type="ECO:0000256" key="1">
    <source>
        <dbReference type="ARBA" id="ARBA00004418"/>
    </source>
</evidence>
<dbReference type="GO" id="GO:0030288">
    <property type="term" value="C:outer membrane-bounded periplasmic space"/>
    <property type="evidence" value="ECO:0007669"/>
    <property type="project" value="UniProtKB-ARBA"/>
</dbReference>
<accession>A0A8J2YPX4</accession>
<evidence type="ECO:0000313" key="7">
    <source>
        <dbReference type="EMBL" id="GGF02419.1"/>
    </source>
</evidence>
<feature type="chain" id="PRO_5035218893" evidence="5">
    <location>
        <begin position="24"/>
        <end position="553"/>
    </location>
</feature>
<evidence type="ECO:0000259" key="6">
    <source>
        <dbReference type="Pfam" id="PF00496"/>
    </source>
</evidence>
<feature type="domain" description="Solute-binding protein family 5" evidence="6">
    <location>
        <begin position="98"/>
        <end position="457"/>
    </location>
</feature>
<sequence>MTRVGAALAVLAAAAGWTGAAEAAHDELAIGLRQAPTSLNPLQTPSAARDYLLWPALRALAGLDKTGRPTCLLCETLPTIENGGARIVTLPDGRRGMDVTFTLLPDLRWGDGEPVTSRDVAFSWRLTRDPRIGVGNDEALRHITDITLADDRTFTLHLDRADYTYNRIMLWVIPEHIEGPILAKLAQPGDYLQRSAYVTDPGNPGLWLGPYRLVSYESGRSARYERNPNWPGPPAHIPHIRIDIIENTAALEAAFLTGSIDYIAGEMGLTVDQGLELRARRAYSYGFAIQGSLAYEHIDLNLGNPLLADRRVRQALLLAIDRQAITRNLFDGLLPVADSFIGPTNTVYVPGKRKYAYDPEAAAHLLDEAGFRPGPDGIRVDDQGHRLALSLTTTAGNRVRELIELELQAKWQAVGVAVTIANVPPAVLFGDTLRHGKFDMALFGWNASPDTPPTYTLLSDSIPAAANGFVGGNFPHFSDAETDRLIRSLLNEFDPEKRKPIWSQIIDIYSEQLPELPLYFGSTVFVIPTWLKGIDPADRVGISTQWIEEWRTD</sequence>
<keyword evidence="3" id="KW-0813">Transport</keyword>
<dbReference type="PIRSF" id="PIRSF002741">
    <property type="entry name" value="MppA"/>
    <property type="match status" value="1"/>
</dbReference>
<dbReference type="Gene3D" id="3.40.190.10">
    <property type="entry name" value="Periplasmic binding protein-like II"/>
    <property type="match status" value="1"/>
</dbReference>
<dbReference type="EMBL" id="BMJQ01000001">
    <property type="protein sequence ID" value="GGF02419.1"/>
    <property type="molecule type" value="Genomic_DNA"/>
</dbReference>
<dbReference type="CDD" id="cd08513">
    <property type="entry name" value="PBP2_thermophilic_Hb8_like"/>
    <property type="match status" value="1"/>
</dbReference>
<dbReference type="GO" id="GO:0043190">
    <property type="term" value="C:ATP-binding cassette (ABC) transporter complex"/>
    <property type="evidence" value="ECO:0007669"/>
    <property type="project" value="InterPro"/>
</dbReference>
<dbReference type="AlphaFoldDB" id="A0A8J2YPX4"/>
<keyword evidence="4 5" id="KW-0732">Signal</keyword>
<dbReference type="Gene3D" id="3.10.105.10">
    <property type="entry name" value="Dipeptide-binding Protein, Domain 3"/>
    <property type="match status" value="1"/>
</dbReference>
<dbReference type="GO" id="GO:0015833">
    <property type="term" value="P:peptide transport"/>
    <property type="evidence" value="ECO:0007669"/>
    <property type="project" value="TreeGrafter"/>
</dbReference>
<dbReference type="Proteomes" id="UP000646365">
    <property type="component" value="Unassembled WGS sequence"/>
</dbReference>
<keyword evidence="8" id="KW-1185">Reference proteome</keyword>
<evidence type="ECO:0000256" key="3">
    <source>
        <dbReference type="ARBA" id="ARBA00022448"/>
    </source>
</evidence>
<reference evidence="7" key="1">
    <citation type="journal article" date="2014" name="Int. J. Syst. Evol. Microbiol.">
        <title>Complete genome sequence of Corynebacterium casei LMG S-19264T (=DSM 44701T), isolated from a smear-ripened cheese.</title>
        <authorList>
            <consortium name="US DOE Joint Genome Institute (JGI-PGF)"/>
            <person name="Walter F."/>
            <person name="Albersmeier A."/>
            <person name="Kalinowski J."/>
            <person name="Ruckert C."/>
        </authorList>
    </citation>
    <scope>NUCLEOTIDE SEQUENCE</scope>
    <source>
        <strain evidence="7">CGMCC 1.15725</strain>
    </source>
</reference>
<dbReference type="RefSeq" id="WP_189042060.1">
    <property type="nucleotide sequence ID" value="NZ_BMJQ01000001.1"/>
</dbReference>
<gene>
    <name evidence="7" type="ORF">GCM10011611_04890</name>
</gene>
<comment type="caution">
    <text evidence="7">The sequence shown here is derived from an EMBL/GenBank/DDBJ whole genome shotgun (WGS) entry which is preliminary data.</text>
</comment>
<evidence type="ECO:0000256" key="5">
    <source>
        <dbReference type="SAM" id="SignalP"/>
    </source>
</evidence>
<dbReference type="Pfam" id="PF00496">
    <property type="entry name" value="SBP_bac_5"/>
    <property type="match status" value="1"/>
</dbReference>
<name>A0A8J2YPX4_9PROT</name>
<reference evidence="7" key="2">
    <citation type="submission" date="2020-09" db="EMBL/GenBank/DDBJ databases">
        <authorList>
            <person name="Sun Q."/>
            <person name="Zhou Y."/>
        </authorList>
    </citation>
    <scope>NUCLEOTIDE SEQUENCE</scope>
    <source>
        <strain evidence="7">CGMCC 1.15725</strain>
    </source>
</reference>
<dbReference type="InterPro" id="IPR000914">
    <property type="entry name" value="SBP_5_dom"/>
</dbReference>
<protein>
    <submittedName>
        <fullName evidence="7">Diguanylate phosphodiesterase</fullName>
    </submittedName>
</protein>
<comment type="similarity">
    <text evidence="2">Belongs to the bacterial solute-binding protein 5 family.</text>
</comment>
<evidence type="ECO:0000313" key="8">
    <source>
        <dbReference type="Proteomes" id="UP000646365"/>
    </source>
</evidence>
<dbReference type="InterPro" id="IPR030678">
    <property type="entry name" value="Peptide/Ni-bd"/>
</dbReference>
<organism evidence="7 8">
    <name type="scientific">Aliidongia dinghuensis</name>
    <dbReference type="NCBI Taxonomy" id="1867774"/>
    <lineage>
        <taxon>Bacteria</taxon>
        <taxon>Pseudomonadati</taxon>
        <taxon>Pseudomonadota</taxon>
        <taxon>Alphaproteobacteria</taxon>
        <taxon>Rhodospirillales</taxon>
        <taxon>Dongiaceae</taxon>
        <taxon>Aliidongia</taxon>
    </lineage>
</organism>